<comment type="subunit">
    <text evidence="6">The complex is composed of six subunits: RnfA, RnfB, RnfC, RnfD, RnfE and RnfG.</text>
</comment>
<comment type="function">
    <text evidence="6">Part of a membrane-bound complex that couples electron transfer with translocation of ions across the membrane.</text>
</comment>
<keyword evidence="10" id="KW-1185">Reference proteome</keyword>
<dbReference type="EC" id="7.-.-.-" evidence="6"/>
<keyword evidence="6 7" id="KW-1133">Transmembrane helix</keyword>
<comment type="subcellular location">
    <subcellularLocation>
        <location evidence="6">Cell inner membrane</location>
        <topology evidence="6">Single-pass membrane protein</topology>
    </subcellularLocation>
</comment>
<accession>A0ABP8V9D2</accession>
<protein>
    <recommendedName>
        <fullName evidence="6">Ion-translocating oxidoreductase complex subunit G</fullName>
        <ecNumber evidence="6">7.-.-.-</ecNumber>
    </recommendedName>
    <alternativeName>
        <fullName evidence="6">Rnf electron transport complex subunit G</fullName>
    </alternativeName>
</protein>
<name>A0ABP8V9D2_9GAMM</name>
<dbReference type="NCBIfam" id="TIGR01947">
    <property type="entry name" value="rnfG"/>
    <property type="match status" value="1"/>
</dbReference>
<proteinExistence type="inferred from homology"/>
<dbReference type="Proteomes" id="UP001500604">
    <property type="component" value="Unassembled WGS sequence"/>
</dbReference>
<dbReference type="PANTHER" id="PTHR36118:SF1">
    <property type="entry name" value="ION-TRANSLOCATING OXIDOREDUCTASE COMPLEX SUBUNIT G"/>
    <property type="match status" value="1"/>
</dbReference>
<dbReference type="InterPro" id="IPR007329">
    <property type="entry name" value="FMN-bd"/>
</dbReference>
<dbReference type="RefSeq" id="WP_345198637.1">
    <property type="nucleotide sequence ID" value="NZ_BAABFL010000469.1"/>
</dbReference>
<evidence type="ECO:0000313" key="9">
    <source>
        <dbReference type="EMBL" id="GAA4652129.1"/>
    </source>
</evidence>
<keyword evidence="6 7" id="KW-0812">Transmembrane</keyword>
<keyword evidence="2 6" id="KW-0597">Phosphoprotein</keyword>
<gene>
    <name evidence="9" type="primary">rsxG</name>
    <name evidence="6" type="synonym">rnfG</name>
    <name evidence="9" type="ORF">GCM10023116_44130</name>
</gene>
<evidence type="ECO:0000256" key="4">
    <source>
        <dbReference type="ARBA" id="ARBA00022643"/>
    </source>
</evidence>
<keyword evidence="4 6" id="KW-0288">FMN</keyword>
<keyword evidence="6" id="KW-0997">Cell inner membrane</keyword>
<keyword evidence="6" id="KW-1278">Translocase</keyword>
<evidence type="ECO:0000256" key="7">
    <source>
        <dbReference type="SAM" id="Phobius"/>
    </source>
</evidence>
<dbReference type="SMART" id="SM00900">
    <property type="entry name" value="FMN_bind"/>
    <property type="match status" value="1"/>
</dbReference>
<dbReference type="NCBIfam" id="NF002519">
    <property type="entry name" value="PRK01908.1"/>
    <property type="match status" value="1"/>
</dbReference>
<reference evidence="10" key="1">
    <citation type="journal article" date="2019" name="Int. J. Syst. Evol. Microbiol.">
        <title>The Global Catalogue of Microorganisms (GCM) 10K type strain sequencing project: providing services to taxonomists for standard genome sequencing and annotation.</title>
        <authorList>
            <consortium name="The Broad Institute Genomics Platform"/>
            <consortium name="The Broad Institute Genome Sequencing Center for Infectious Disease"/>
            <person name="Wu L."/>
            <person name="Ma J."/>
        </authorList>
    </citation>
    <scope>NUCLEOTIDE SEQUENCE [LARGE SCALE GENOMIC DNA]</scope>
    <source>
        <strain evidence="10">JCM 17805</strain>
    </source>
</reference>
<dbReference type="Pfam" id="PF04205">
    <property type="entry name" value="FMN_bind"/>
    <property type="match status" value="1"/>
</dbReference>
<feature type="modified residue" description="FMN phosphoryl threonine" evidence="6">
    <location>
        <position position="180"/>
    </location>
</feature>
<evidence type="ECO:0000256" key="6">
    <source>
        <dbReference type="HAMAP-Rule" id="MF_00479"/>
    </source>
</evidence>
<dbReference type="EMBL" id="BAABFL010000469">
    <property type="protein sequence ID" value="GAA4652129.1"/>
    <property type="molecule type" value="Genomic_DNA"/>
</dbReference>
<evidence type="ECO:0000256" key="3">
    <source>
        <dbReference type="ARBA" id="ARBA00022630"/>
    </source>
</evidence>
<dbReference type="InterPro" id="IPR010209">
    <property type="entry name" value="Ion_transpt_RnfG/RsxG"/>
</dbReference>
<keyword evidence="6" id="KW-1003">Cell membrane</keyword>
<feature type="domain" description="FMN-binding" evidence="8">
    <location>
        <begin position="105"/>
        <end position="197"/>
    </location>
</feature>
<evidence type="ECO:0000256" key="1">
    <source>
        <dbReference type="ARBA" id="ARBA00022448"/>
    </source>
</evidence>
<comment type="caution">
    <text evidence="9">The sequence shown here is derived from an EMBL/GenBank/DDBJ whole genome shotgun (WGS) entry which is preliminary data.</text>
</comment>
<sequence>MTALFRTINKNSLTLGLFAVLTTGLVALTWYATRDQIASQVRASEEKALHEVLPQSTFDNSLLDTRVILPEPERLGSYAQPPEAYIAFQGDTPSAIILPVVAPDGYSGRINLLVGIYADGRIAGVRVITHKETPGLGDSIDTRISDWILGFNGKSINNPAGEGWAVRKDGGEFDQFTGATITPRAVVAAVRRSLDYFAEYHSALFTNGLQRLKESPHGQL</sequence>
<keyword evidence="6 7" id="KW-0472">Membrane</keyword>
<evidence type="ECO:0000259" key="8">
    <source>
        <dbReference type="SMART" id="SM00900"/>
    </source>
</evidence>
<keyword evidence="3 6" id="KW-0285">Flavoprotein</keyword>
<keyword evidence="1 6" id="KW-0813">Transport</keyword>
<comment type="similarity">
    <text evidence="6">Belongs to the RnfG family.</text>
</comment>
<dbReference type="HAMAP" id="MF_00479">
    <property type="entry name" value="RsxG_RnfG"/>
    <property type="match status" value="1"/>
</dbReference>
<comment type="cofactor">
    <cofactor evidence="6">
        <name>FMN</name>
        <dbReference type="ChEBI" id="CHEBI:58210"/>
    </cofactor>
</comment>
<evidence type="ECO:0000313" key="10">
    <source>
        <dbReference type="Proteomes" id="UP001500604"/>
    </source>
</evidence>
<dbReference type="PIRSF" id="PIRSF006091">
    <property type="entry name" value="E_trnsport_RnfG"/>
    <property type="match status" value="1"/>
</dbReference>
<organism evidence="9 10">
    <name type="scientific">Kistimonas scapharcae</name>
    <dbReference type="NCBI Taxonomy" id="1036133"/>
    <lineage>
        <taxon>Bacteria</taxon>
        <taxon>Pseudomonadati</taxon>
        <taxon>Pseudomonadota</taxon>
        <taxon>Gammaproteobacteria</taxon>
        <taxon>Oceanospirillales</taxon>
        <taxon>Endozoicomonadaceae</taxon>
        <taxon>Kistimonas</taxon>
    </lineage>
</organism>
<keyword evidence="5 6" id="KW-0249">Electron transport</keyword>
<feature type="transmembrane region" description="Helical" evidence="7">
    <location>
        <begin position="12"/>
        <end position="32"/>
    </location>
</feature>
<evidence type="ECO:0000256" key="5">
    <source>
        <dbReference type="ARBA" id="ARBA00022982"/>
    </source>
</evidence>
<evidence type="ECO:0000256" key="2">
    <source>
        <dbReference type="ARBA" id="ARBA00022553"/>
    </source>
</evidence>
<dbReference type="PANTHER" id="PTHR36118">
    <property type="entry name" value="ION-TRANSLOCATING OXIDOREDUCTASE COMPLEX SUBUNIT G"/>
    <property type="match status" value="1"/>
</dbReference>